<comment type="similarity">
    <text evidence="2 6">Belongs to the acyl-CoA dehydrogenase family.</text>
</comment>
<keyword evidence="5 6" id="KW-0560">Oxidoreductase</keyword>
<evidence type="ECO:0000259" key="10">
    <source>
        <dbReference type="Pfam" id="PF02771"/>
    </source>
</evidence>
<dbReference type="SUPFAM" id="SSF56645">
    <property type="entry name" value="Acyl-CoA dehydrogenase NM domain-like"/>
    <property type="match status" value="1"/>
</dbReference>
<feature type="domain" description="Acyl-CoA oxidase/dehydrogenase middle" evidence="9">
    <location>
        <begin position="158"/>
        <end position="268"/>
    </location>
</feature>
<dbReference type="Gene3D" id="1.10.540.10">
    <property type="entry name" value="Acyl-CoA dehydrogenase/oxidase, N-terminal domain"/>
    <property type="match status" value="1"/>
</dbReference>
<dbReference type="InterPro" id="IPR013786">
    <property type="entry name" value="AcylCoA_DH/ox_N"/>
</dbReference>
<evidence type="ECO:0000256" key="4">
    <source>
        <dbReference type="ARBA" id="ARBA00022827"/>
    </source>
</evidence>
<comment type="caution">
    <text evidence="11">The sequence shown here is derived from an EMBL/GenBank/DDBJ whole genome shotgun (WGS) entry which is preliminary data.</text>
</comment>
<dbReference type="Pfam" id="PF02771">
    <property type="entry name" value="Acyl-CoA_dh_N"/>
    <property type="match status" value="1"/>
</dbReference>
<evidence type="ECO:0000256" key="1">
    <source>
        <dbReference type="ARBA" id="ARBA00001974"/>
    </source>
</evidence>
<keyword evidence="4 6" id="KW-0274">FAD</keyword>
<feature type="domain" description="Acyl-CoA dehydrogenase/oxidase N-terminal" evidence="10">
    <location>
        <begin position="81"/>
        <end position="153"/>
    </location>
</feature>
<dbReference type="InterPro" id="IPR009075">
    <property type="entry name" value="AcylCo_DH/oxidase_C"/>
</dbReference>
<dbReference type="InterPro" id="IPR009100">
    <property type="entry name" value="AcylCoA_DH/oxidase_NM_dom_sf"/>
</dbReference>
<name>A0ABQ2V234_9ACTN</name>
<comment type="cofactor">
    <cofactor evidence="1 6">
        <name>FAD</name>
        <dbReference type="ChEBI" id="CHEBI:57692"/>
    </cofactor>
</comment>
<protein>
    <recommendedName>
        <fullName evidence="13">Acyl-CoA dehydrogenase</fullName>
    </recommendedName>
</protein>
<feature type="region of interest" description="Disordered" evidence="7">
    <location>
        <begin position="1"/>
        <end position="23"/>
    </location>
</feature>
<accession>A0ABQ2V234</accession>
<dbReference type="SUPFAM" id="SSF47203">
    <property type="entry name" value="Acyl-CoA dehydrogenase C-terminal domain-like"/>
    <property type="match status" value="1"/>
</dbReference>
<reference evidence="12" key="1">
    <citation type="journal article" date="2019" name="Int. J. Syst. Evol. Microbiol.">
        <title>The Global Catalogue of Microorganisms (GCM) 10K type strain sequencing project: providing services to taxonomists for standard genome sequencing and annotation.</title>
        <authorList>
            <consortium name="The Broad Institute Genomics Platform"/>
            <consortium name="The Broad Institute Genome Sequencing Center for Infectious Disease"/>
            <person name="Wu L."/>
            <person name="Ma J."/>
        </authorList>
    </citation>
    <scope>NUCLEOTIDE SEQUENCE [LARGE SCALE GENOMIC DNA]</scope>
    <source>
        <strain evidence="12">JCM 3399</strain>
    </source>
</reference>
<feature type="domain" description="Acyl-CoA dehydrogenase/oxidase C-terminal" evidence="8">
    <location>
        <begin position="291"/>
        <end position="428"/>
    </location>
</feature>
<dbReference type="InterPro" id="IPR046373">
    <property type="entry name" value="Acyl-CoA_Oxase/DH_mid-dom_sf"/>
</dbReference>
<evidence type="ECO:0000259" key="9">
    <source>
        <dbReference type="Pfam" id="PF02770"/>
    </source>
</evidence>
<evidence type="ECO:0000313" key="12">
    <source>
        <dbReference type="Proteomes" id="UP000654471"/>
    </source>
</evidence>
<evidence type="ECO:0000256" key="2">
    <source>
        <dbReference type="ARBA" id="ARBA00009347"/>
    </source>
</evidence>
<dbReference type="InterPro" id="IPR006091">
    <property type="entry name" value="Acyl-CoA_Oxase/DH_mid-dom"/>
</dbReference>
<dbReference type="InterPro" id="IPR050741">
    <property type="entry name" value="Acyl-CoA_dehydrogenase"/>
</dbReference>
<feature type="compositionally biased region" description="Basic and acidic residues" evidence="7">
    <location>
        <begin position="1"/>
        <end position="18"/>
    </location>
</feature>
<dbReference type="InterPro" id="IPR036250">
    <property type="entry name" value="AcylCo_DH-like_C"/>
</dbReference>
<evidence type="ECO:0000256" key="5">
    <source>
        <dbReference type="ARBA" id="ARBA00023002"/>
    </source>
</evidence>
<evidence type="ECO:0000259" key="8">
    <source>
        <dbReference type="Pfam" id="PF00441"/>
    </source>
</evidence>
<keyword evidence="12" id="KW-1185">Reference proteome</keyword>
<evidence type="ECO:0000256" key="7">
    <source>
        <dbReference type="SAM" id="MobiDB-lite"/>
    </source>
</evidence>
<sequence>MIRTRPVDDRSAAGHGDFDMPAPGNVPASPLAWLRPARAMAGRLPPDEWSRVGELHRILVTSLPQVPRDEWGVIADLGAVKRNLAGYGMEGLDVPVELGGRGAQPLTQALAQFVCGYHDVDLRDSAHTGHGQLIVQHGSEQQKADWIPAMLAGGLVGIAVTEATGGTNIRQLRTTVCRTSEGLRIRGRKRFISRIEEAVVFVVFARDGDAADFRDADTPNGHGPAGRAARVPMRAVVLPADTPGLVRTPLRPSGLAGWSWGQLDFDDVLLPHHAVLPGHDGKGDTAAIFHAHFDYYRPMVAMTALGGAAAVFDYVADRIHRRLVDGTIRRPRDSALEQLGRAHLAIQSAVLATLTSVAQHDPATPAAHAWAAGAKAHGVDTARTVVSELMPLAGAEVFQRDNHVGKTLRDLLGFTYADGVHDALRATAGQEFVRGAVR</sequence>
<dbReference type="EMBL" id="BMRP01000010">
    <property type="protein sequence ID" value="GGU65293.1"/>
    <property type="molecule type" value="Genomic_DNA"/>
</dbReference>
<evidence type="ECO:0008006" key="13">
    <source>
        <dbReference type="Google" id="ProtNLM"/>
    </source>
</evidence>
<evidence type="ECO:0000313" key="11">
    <source>
        <dbReference type="EMBL" id="GGU65293.1"/>
    </source>
</evidence>
<dbReference type="RefSeq" id="WP_189300657.1">
    <property type="nucleotide sequence ID" value="NZ_BMRP01000010.1"/>
</dbReference>
<dbReference type="Proteomes" id="UP000654471">
    <property type="component" value="Unassembled WGS sequence"/>
</dbReference>
<keyword evidence="3 6" id="KW-0285">Flavoprotein</keyword>
<dbReference type="PANTHER" id="PTHR48083">
    <property type="entry name" value="MEDIUM-CHAIN SPECIFIC ACYL-COA DEHYDROGENASE, MITOCHONDRIAL-RELATED"/>
    <property type="match status" value="1"/>
</dbReference>
<gene>
    <name evidence="11" type="ORF">GCM10010211_33010</name>
</gene>
<evidence type="ECO:0000256" key="3">
    <source>
        <dbReference type="ARBA" id="ARBA00022630"/>
    </source>
</evidence>
<dbReference type="Gene3D" id="2.40.110.10">
    <property type="entry name" value="Butyryl-CoA Dehydrogenase, subunit A, domain 2"/>
    <property type="match status" value="1"/>
</dbReference>
<organism evidence="11 12">
    <name type="scientific">Streptomyces albospinus</name>
    <dbReference type="NCBI Taxonomy" id="285515"/>
    <lineage>
        <taxon>Bacteria</taxon>
        <taxon>Bacillati</taxon>
        <taxon>Actinomycetota</taxon>
        <taxon>Actinomycetes</taxon>
        <taxon>Kitasatosporales</taxon>
        <taxon>Streptomycetaceae</taxon>
        <taxon>Streptomyces</taxon>
    </lineage>
</organism>
<dbReference type="Pfam" id="PF02770">
    <property type="entry name" value="Acyl-CoA_dh_M"/>
    <property type="match status" value="1"/>
</dbReference>
<dbReference type="Gene3D" id="1.20.140.10">
    <property type="entry name" value="Butyryl-CoA Dehydrogenase, subunit A, domain 3"/>
    <property type="match status" value="1"/>
</dbReference>
<dbReference type="PANTHER" id="PTHR48083:SF2">
    <property type="entry name" value="MEDIUM-CHAIN SPECIFIC ACYL-COA DEHYDROGENASE, MITOCHONDRIAL"/>
    <property type="match status" value="1"/>
</dbReference>
<evidence type="ECO:0000256" key="6">
    <source>
        <dbReference type="RuleBase" id="RU362125"/>
    </source>
</evidence>
<proteinExistence type="inferred from homology"/>
<dbReference type="InterPro" id="IPR037069">
    <property type="entry name" value="AcylCoA_DH/ox_N_sf"/>
</dbReference>
<dbReference type="Pfam" id="PF00441">
    <property type="entry name" value="Acyl-CoA_dh_1"/>
    <property type="match status" value="1"/>
</dbReference>